<evidence type="ECO:0000313" key="2">
    <source>
        <dbReference type="EMBL" id="TVZ69324.1"/>
    </source>
</evidence>
<evidence type="ECO:0000256" key="1">
    <source>
        <dbReference type="SAM" id="Phobius"/>
    </source>
</evidence>
<name>A0A559T3Z1_SERFO</name>
<organism evidence="2">
    <name type="scientific">Serratia fonticola</name>
    <dbReference type="NCBI Taxonomy" id="47917"/>
    <lineage>
        <taxon>Bacteria</taxon>
        <taxon>Pseudomonadati</taxon>
        <taxon>Pseudomonadota</taxon>
        <taxon>Gammaproteobacteria</taxon>
        <taxon>Enterobacterales</taxon>
        <taxon>Yersiniaceae</taxon>
        <taxon>Serratia</taxon>
    </lineage>
</organism>
<keyword evidence="1" id="KW-0472">Membrane</keyword>
<keyword evidence="1" id="KW-1133">Transmembrane helix</keyword>
<proteinExistence type="predicted"/>
<sequence length="154" mass="17405">MSWRLSAVNSDEGVTSIETALVFFILFLMIMFTYEFLKFQSNISLIYINEALASEKIDLALLDGKSDKLRDNFLTQLKSSSTGGWFNALSYSDIAVECYASVSTQQPDKCSNSSKIIKISYRVTRLFTNDQICSISSLPVTLEREVLAVNDYYQ</sequence>
<protein>
    <submittedName>
        <fullName evidence="2">Uncharacterized protein</fullName>
    </submittedName>
</protein>
<dbReference type="EMBL" id="VISQ01000001">
    <property type="protein sequence ID" value="TVZ69324.1"/>
    <property type="molecule type" value="Genomic_DNA"/>
</dbReference>
<feature type="transmembrane region" description="Helical" evidence="1">
    <location>
        <begin position="20"/>
        <end position="37"/>
    </location>
</feature>
<reference evidence="2" key="1">
    <citation type="submission" date="2019-06" db="EMBL/GenBank/DDBJ databases">
        <authorList>
            <person name="Deangelis K."/>
            <person name="Huntemann M."/>
            <person name="Clum A."/>
            <person name="Pillay M."/>
            <person name="Palaniappan K."/>
            <person name="Varghese N."/>
            <person name="Mikhailova N."/>
            <person name="Stamatis D."/>
            <person name="Reddy T."/>
            <person name="Daum C."/>
            <person name="Shapiro N."/>
            <person name="Ivanova N."/>
            <person name="Kyrpides N."/>
            <person name="Woyke T."/>
        </authorList>
    </citation>
    <scope>NUCLEOTIDE SEQUENCE [LARGE SCALE GENOMIC DNA]</scope>
    <source>
        <strain evidence="2">128R</strain>
    </source>
</reference>
<keyword evidence="1" id="KW-0812">Transmembrane</keyword>
<reference evidence="2" key="2">
    <citation type="submission" date="2019-08" db="EMBL/GenBank/DDBJ databases">
        <title>Investigation of anaerobic lignin degradation for improved lignocellulosic biofuels.</title>
        <authorList>
            <person name="Deangelis K.PhD."/>
        </authorList>
    </citation>
    <scope>NUCLEOTIDE SEQUENCE [LARGE SCALE GENOMIC DNA]</scope>
    <source>
        <strain evidence="2">128R</strain>
    </source>
</reference>
<accession>A0A559T3Z1</accession>
<gene>
    <name evidence="2" type="ORF">FHU10_1828</name>
</gene>
<comment type="caution">
    <text evidence="2">The sequence shown here is derived from an EMBL/GenBank/DDBJ whole genome shotgun (WGS) entry which is preliminary data.</text>
</comment>
<dbReference type="AlphaFoldDB" id="A0A559T3Z1"/>